<accession>A0A6J7CNX4</accession>
<evidence type="ECO:0000256" key="1">
    <source>
        <dbReference type="SAM" id="Phobius"/>
    </source>
</evidence>
<evidence type="ECO:0000313" key="8">
    <source>
        <dbReference type="EMBL" id="CAB5016893.1"/>
    </source>
</evidence>
<reference evidence="6" key="1">
    <citation type="submission" date="2020-05" db="EMBL/GenBank/DDBJ databases">
        <authorList>
            <person name="Chiriac C."/>
            <person name="Salcher M."/>
            <person name="Ghai R."/>
            <person name="Kavagutti S V."/>
        </authorList>
    </citation>
    <scope>NUCLEOTIDE SEQUENCE</scope>
</reference>
<evidence type="ECO:0000313" key="4">
    <source>
        <dbReference type="EMBL" id="CAB4760596.1"/>
    </source>
</evidence>
<gene>
    <name evidence="3" type="ORF">UFOPK2658_00196</name>
    <name evidence="4" type="ORF">UFOPK2880_00080</name>
    <name evidence="5" type="ORF">UFOPK3004_00713</name>
    <name evidence="6" type="ORF">UFOPK3304_00282</name>
    <name evidence="7" type="ORF">UFOPK3494_00096</name>
    <name evidence="8" type="ORF">UFOPK4134_00043</name>
</gene>
<evidence type="ECO:0000313" key="7">
    <source>
        <dbReference type="EMBL" id="CAB4888048.1"/>
    </source>
</evidence>
<sequence>MTRSHPATNATRFTVGVAAFAWLLAYVAALPLQGVLISLTDHGGEKSDSWPISLTVLSIFCLWIPFVVMLMIVSRRWGQGRFQNDYKIRTRWIDLAGLPLGVASQLLLVPAVYWPLQRIWPETFSSSEIEQRARDLWDKAHGGWIVVLVLVVALGAPVIEELVYRGLILQALQSRLNDWLALVIAAAWFALIHLQPVELPGLFAFAIVLGICFQRTGRLGMSVFAHIAFNATGLLLASR</sequence>
<proteinExistence type="predicted"/>
<evidence type="ECO:0000313" key="6">
    <source>
        <dbReference type="EMBL" id="CAB4857849.1"/>
    </source>
</evidence>
<dbReference type="EMBL" id="CAEZYH010000004">
    <property type="protein sequence ID" value="CAB4707704.1"/>
    <property type="molecule type" value="Genomic_DNA"/>
</dbReference>
<feature type="transmembrane region" description="Helical" evidence="1">
    <location>
        <begin position="95"/>
        <end position="116"/>
    </location>
</feature>
<dbReference type="PANTHER" id="PTHR36435">
    <property type="entry name" value="SLR1288 PROTEIN"/>
    <property type="match status" value="1"/>
</dbReference>
<dbReference type="GO" id="GO:0080120">
    <property type="term" value="P:CAAX-box protein maturation"/>
    <property type="evidence" value="ECO:0007669"/>
    <property type="project" value="UniProtKB-ARBA"/>
</dbReference>
<dbReference type="InterPro" id="IPR003675">
    <property type="entry name" value="Rce1/LyrA-like_dom"/>
</dbReference>
<dbReference type="GO" id="GO:0004175">
    <property type="term" value="F:endopeptidase activity"/>
    <property type="evidence" value="ECO:0007669"/>
    <property type="project" value="UniProtKB-ARBA"/>
</dbReference>
<keyword evidence="1" id="KW-1133">Transmembrane helix</keyword>
<evidence type="ECO:0000259" key="2">
    <source>
        <dbReference type="Pfam" id="PF02517"/>
    </source>
</evidence>
<dbReference type="InterPro" id="IPR052710">
    <property type="entry name" value="CAAX_protease"/>
</dbReference>
<feature type="transmembrane region" description="Helical" evidence="1">
    <location>
        <begin position="53"/>
        <end position="74"/>
    </location>
</feature>
<dbReference type="EMBL" id="CAEZZP010000002">
    <property type="protein sequence ID" value="CAB4760596.1"/>
    <property type="molecule type" value="Genomic_DNA"/>
</dbReference>
<dbReference type="PANTHER" id="PTHR36435:SF1">
    <property type="entry name" value="CAAX AMINO TERMINAL PROTEASE FAMILY PROTEIN"/>
    <property type="match status" value="1"/>
</dbReference>
<dbReference type="Pfam" id="PF02517">
    <property type="entry name" value="Rce1-like"/>
    <property type="match status" value="1"/>
</dbReference>
<organism evidence="6">
    <name type="scientific">freshwater metagenome</name>
    <dbReference type="NCBI Taxonomy" id="449393"/>
    <lineage>
        <taxon>unclassified sequences</taxon>
        <taxon>metagenomes</taxon>
        <taxon>ecological metagenomes</taxon>
    </lineage>
</organism>
<feature type="transmembrane region" description="Helical" evidence="1">
    <location>
        <begin position="144"/>
        <end position="164"/>
    </location>
</feature>
<keyword evidence="1" id="KW-0472">Membrane</keyword>
<evidence type="ECO:0000313" key="3">
    <source>
        <dbReference type="EMBL" id="CAB4707704.1"/>
    </source>
</evidence>
<protein>
    <submittedName>
        <fullName evidence="6">Unannotated protein</fullName>
    </submittedName>
</protein>
<dbReference type="AlphaFoldDB" id="A0A6J7CNX4"/>
<dbReference type="EMBL" id="CAFBMF010000003">
    <property type="protein sequence ID" value="CAB4888048.1"/>
    <property type="molecule type" value="Genomic_DNA"/>
</dbReference>
<name>A0A6J7CNX4_9ZZZZ</name>
<dbReference type="EMBL" id="CAFBPS010000001">
    <property type="protein sequence ID" value="CAB5016893.1"/>
    <property type="molecule type" value="Genomic_DNA"/>
</dbReference>
<dbReference type="EMBL" id="CAFAAL010000047">
    <property type="protein sequence ID" value="CAB4801691.1"/>
    <property type="molecule type" value="Genomic_DNA"/>
</dbReference>
<dbReference type="EMBL" id="CAFBLJ010000008">
    <property type="protein sequence ID" value="CAB4857849.1"/>
    <property type="molecule type" value="Genomic_DNA"/>
</dbReference>
<evidence type="ECO:0000313" key="5">
    <source>
        <dbReference type="EMBL" id="CAB4801691.1"/>
    </source>
</evidence>
<feature type="domain" description="CAAX prenyl protease 2/Lysostaphin resistance protein A-like" evidence="2">
    <location>
        <begin position="144"/>
        <end position="231"/>
    </location>
</feature>
<feature type="transmembrane region" description="Helical" evidence="1">
    <location>
        <begin position="176"/>
        <end position="194"/>
    </location>
</feature>
<keyword evidence="1" id="KW-0812">Transmembrane</keyword>